<evidence type="ECO:0000313" key="2">
    <source>
        <dbReference type="EMBL" id="QEX15367.1"/>
    </source>
</evidence>
<dbReference type="KEGG" id="htq:FRZ44_06500"/>
<dbReference type="PROSITE" id="PS50404">
    <property type="entry name" value="GST_NTER"/>
    <property type="match status" value="1"/>
</dbReference>
<dbReference type="EMBL" id="CP042906">
    <property type="protein sequence ID" value="QEX15367.1"/>
    <property type="molecule type" value="Genomic_DNA"/>
</dbReference>
<dbReference type="SUPFAM" id="SSF52833">
    <property type="entry name" value="Thioredoxin-like"/>
    <property type="match status" value="1"/>
</dbReference>
<dbReference type="Gene3D" id="3.40.30.10">
    <property type="entry name" value="Glutaredoxin"/>
    <property type="match status" value="1"/>
</dbReference>
<dbReference type="InterPro" id="IPR036249">
    <property type="entry name" value="Thioredoxin-like_sf"/>
</dbReference>
<dbReference type="RefSeq" id="WP_191908394.1">
    <property type="nucleotide sequence ID" value="NZ_CP042906.1"/>
</dbReference>
<dbReference type="InterPro" id="IPR036282">
    <property type="entry name" value="Glutathione-S-Trfase_C_sf"/>
</dbReference>
<evidence type="ECO:0000313" key="3">
    <source>
        <dbReference type="Proteomes" id="UP000326202"/>
    </source>
</evidence>
<evidence type="ECO:0000259" key="1">
    <source>
        <dbReference type="PROSITE" id="PS50404"/>
    </source>
</evidence>
<dbReference type="InterPro" id="IPR004045">
    <property type="entry name" value="Glutathione_S-Trfase_N"/>
</dbReference>
<dbReference type="AlphaFoldDB" id="A0A5J6MEC5"/>
<reference evidence="2 3" key="1">
    <citation type="submission" date="2019-08" db="EMBL/GenBank/DDBJ databases">
        <title>Hyperibacter terrae gen. nov., sp. nov. and Hyperibacter viscosus sp. nov., two new members in the family Rhodospirillaceae isolated from the rhizosphere of Hypericum perforatum.</title>
        <authorList>
            <person name="Noviana Z."/>
        </authorList>
    </citation>
    <scope>NUCLEOTIDE SEQUENCE [LARGE SCALE GENOMIC DNA]</scope>
    <source>
        <strain evidence="2 3">R5913</strain>
    </source>
</reference>
<accession>A0A5J6MEC5</accession>
<feature type="domain" description="GST N-terminal" evidence="1">
    <location>
        <begin position="1"/>
        <end position="79"/>
    </location>
</feature>
<dbReference type="CDD" id="cd03205">
    <property type="entry name" value="GST_C_6"/>
    <property type="match status" value="1"/>
</dbReference>
<keyword evidence="2" id="KW-0808">Transferase</keyword>
<keyword evidence="3" id="KW-1185">Reference proteome</keyword>
<dbReference type="Pfam" id="PF13417">
    <property type="entry name" value="GST_N_3"/>
    <property type="match status" value="1"/>
</dbReference>
<sequence>MSMILYNGPTSPFGRTVKVTMLELALPVEEKAIDVYTAEFLDQKNPLRQIPTLELADGRAIADSRIICRYFDSISGHETLYPKADYWDLETRISLAIGIMELGLQRRMEIVRPESEKSPGFIRKQETRIDRSIDYLETLIDKIAAKTLAMDQIVTACALAYTDFRYNDGWRKRCPNLDRWSRDFARRPSMVASQPG</sequence>
<dbReference type="GO" id="GO:0016740">
    <property type="term" value="F:transferase activity"/>
    <property type="evidence" value="ECO:0007669"/>
    <property type="project" value="UniProtKB-KW"/>
</dbReference>
<dbReference type="Gene3D" id="1.20.1050.10">
    <property type="match status" value="1"/>
</dbReference>
<dbReference type="SUPFAM" id="SSF47616">
    <property type="entry name" value="GST C-terminal domain-like"/>
    <property type="match status" value="1"/>
</dbReference>
<protein>
    <submittedName>
        <fullName evidence="2">Glutathione S-transferase</fullName>
    </submittedName>
</protein>
<proteinExistence type="predicted"/>
<gene>
    <name evidence="2" type="ORF">FRZ44_06500</name>
</gene>
<organism evidence="2 3">
    <name type="scientific">Hypericibacter terrae</name>
    <dbReference type="NCBI Taxonomy" id="2602015"/>
    <lineage>
        <taxon>Bacteria</taxon>
        <taxon>Pseudomonadati</taxon>
        <taxon>Pseudomonadota</taxon>
        <taxon>Alphaproteobacteria</taxon>
        <taxon>Rhodospirillales</taxon>
        <taxon>Dongiaceae</taxon>
        <taxon>Hypericibacter</taxon>
    </lineage>
</organism>
<name>A0A5J6MEC5_9PROT</name>
<dbReference type="Proteomes" id="UP000326202">
    <property type="component" value="Chromosome"/>
</dbReference>